<dbReference type="Pfam" id="PF13203">
    <property type="entry name" value="DUF2201_N"/>
    <property type="match status" value="1"/>
</dbReference>
<dbReference type="eggNOG" id="COG3864">
    <property type="taxonomic scope" value="Bacteria"/>
</dbReference>
<feature type="domain" description="Putative metallopeptidase" evidence="1">
    <location>
        <begin position="34"/>
        <end position="134"/>
    </location>
</feature>
<gene>
    <name evidence="2" type="ORF">L861_13965</name>
</gene>
<proteinExistence type="predicted"/>
<protein>
    <recommendedName>
        <fullName evidence="1">Putative metallopeptidase domain-containing protein</fullName>
    </recommendedName>
</protein>
<dbReference type="Proteomes" id="UP000014463">
    <property type="component" value="Unassembled WGS sequence"/>
</dbReference>
<keyword evidence="3" id="KW-1185">Reference proteome</keyword>
<dbReference type="PATRIC" id="fig|1121939.11.peg.4140"/>
<dbReference type="InterPro" id="IPR025154">
    <property type="entry name" value="Put_metallopeptidase_dom"/>
</dbReference>
<sequence>MMAMTRHETSYQDAGKLKRHQQELWETNRATWRITHPFMADLADGLTLVPVVDNRLPSATTDGHSLFFNASFSVGLNAVTRRFLQAHLVWHCVLGDILPRQVKDQHRWHLACDHEVNGLLVHLGISLPYQAVLFFSQLGQPAKAVYDWLIHHPAPQLEQPLDRHPTDTAKLISGLDANHDDAFVPVTPDKALIHHWQAHASFLARDYRGTPSLPAAIDTKMCTLERRC</sequence>
<dbReference type="EMBL" id="ASTJ01000041">
    <property type="protein sequence ID" value="EPC00375.1"/>
    <property type="molecule type" value="Genomic_DNA"/>
</dbReference>
<name>S2KEU3_LITA3</name>
<organism evidence="2 3">
    <name type="scientific">Litchfieldella anticariensis (strain DSM 16096 / CECT 5854 / CIP 108499 / LMG 22089 / FP35)</name>
    <name type="common">Halomonas anticariensis</name>
    <dbReference type="NCBI Taxonomy" id="1121939"/>
    <lineage>
        <taxon>Bacteria</taxon>
        <taxon>Pseudomonadati</taxon>
        <taxon>Pseudomonadota</taxon>
        <taxon>Gammaproteobacteria</taxon>
        <taxon>Oceanospirillales</taxon>
        <taxon>Halomonadaceae</taxon>
        <taxon>Litchfieldella</taxon>
    </lineage>
</organism>
<reference evidence="2 3" key="1">
    <citation type="journal article" date="2013" name="Genome Announc.">
        <title>Draft genome sequence of the moderately halophilic gammaproteobacterium Halomonas anticariensis FP35.</title>
        <authorList>
            <person name="Tahrioui A."/>
            <person name="Quesada E."/>
            <person name="Llamas I."/>
        </authorList>
    </citation>
    <scope>NUCLEOTIDE SEQUENCE [LARGE SCALE GENOMIC DNA]</scope>
    <source>
        <strain evidence="3">DSM 16096 / CECT 5854 / LMG 22089 / FP35</strain>
    </source>
</reference>
<dbReference type="RefSeq" id="WP_016418643.1">
    <property type="nucleotide sequence ID" value="NZ_AUAB01000042.1"/>
</dbReference>
<comment type="caution">
    <text evidence="2">The sequence shown here is derived from an EMBL/GenBank/DDBJ whole genome shotgun (WGS) entry which is preliminary data.</text>
</comment>
<evidence type="ECO:0000313" key="2">
    <source>
        <dbReference type="EMBL" id="EPC00375.1"/>
    </source>
</evidence>
<accession>S2KEU3</accession>
<dbReference type="AlphaFoldDB" id="S2KEU3"/>
<dbReference type="STRING" id="1121939.L861_13965"/>
<evidence type="ECO:0000259" key="1">
    <source>
        <dbReference type="Pfam" id="PF13203"/>
    </source>
</evidence>
<evidence type="ECO:0000313" key="3">
    <source>
        <dbReference type="Proteomes" id="UP000014463"/>
    </source>
</evidence>